<dbReference type="PANTHER" id="PTHR43047:SF9">
    <property type="entry name" value="HISTIDINE KINASE"/>
    <property type="match status" value="1"/>
</dbReference>
<proteinExistence type="predicted"/>
<dbReference type="EMBL" id="BAAAEW010000014">
    <property type="protein sequence ID" value="GAA0752440.1"/>
    <property type="molecule type" value="Genomic_DNA"/>
</dbReference>
<dbReference type="SUPFAM" id="SSF47384">
    <property type="entry name" value="Homodimeric domain of signal transducing histidine kinase"/>
    <property type="match status" value="1"/>
</dbReference>
<organism evidence="11 12">
    <name type="scientific">Ideonella azotifigens</name>
    <dbReference type="NCBI Taxonomy" id="513160"/>
    <lineage>
        <taxon>Bacteria</taxon>
        <taxon>Pseudomonadati</taxon>
        <taxon>Pseudomonadota</taxon>
        <taxon>Betaproteobacteria</taxon>
        <taxon>Burkholderiales</taxon>
        <taxon>Sphaerotilaceae</taxon>
        <taxon>Ideonella</taxon>
    </lineage>
</organism>
<name>A0ABN1K1T9_9BURK</name>
<protein>
    <recommendedName>
        <fullName evidence="2">histidine kinase</fullName>
        <ecNumber evidence="2">2.7.13.3</ecNumber>
    </recommendedName>
</protein>
<feature type="transmembrane region" description="Helical" evidence="8">
    <location>
        <begin position="168"/>
        <end position="185"/>
    </location>
</feature>
<feature type="transmembrane region" description="Helical" evidence="8">
    <location>
        <begin position="145"/>
        <end position="162"/>
    </location>
</feature>
<keyword evidence="11" id="KW-0547">Nucleotide-binding</keyword>
<dbReference type="CDD" id="cd00082">
    <property type="entry name" value="HisKA"/>
    <property type="match status" value="1"/>
</dbReference>
<dbReference type="SMART" id="SM00387">
    <property type="entry name" value="HATPase_c"/>
    <property type="match status" value="1"/>
</dbReference>
<dbReference type="SUPFAM" id="SSF55874">
    <property type="entry name" value="ATPase domain of HSP90 chaperone/DNA topoisomerase II/histidine kinase"/>
    <property type="match status" value="1"/>
</dbReference>
<evidence type="ECO:0000256" key="8">
    <source>
        <dbReference type="SAM" id="Phobius"/>
    </source>
</evidence>
<dbReference type="PRINTS" id="PR00344">
    <property type="entry name" value="BCTRLSENSOR"/>
</dbReference>
<dbReference type="InterPro" id="IPR004358">
    <property type="entry name" value="Sig_transdc_His_kin-like_C"/>
</dbReference>
<dbReference type="Proteomes" id="UP001500279">
    <property type="component" value="Unassembled WGS sequence"/>
</dbReference>
<dbReference type="PROSITE" id="PS50110">
    <property type="entry name" value="RESPONSE_REGULATORY"/>
    <property type="match status" value="1"/>
</dbReference>
<dbReference type="Pfam" id="PF00512">
    <property type="entry name" value="HisKA"/>
    <property type="match status" value="1"/>
</dbReference>
<dbReference type="InterPro" id="IPR036097">
    <property type="entry name" value="HisK_dim/P_sf"/>
</dbReference>
<dbReference type="EC" id="2.7.13.3" evidence="2"/>
<dbReference type="Pfam" id="PF00072">
    <property type="entry name" value="Response_reg"/>
    <property type="match status" value="1"/>
</dbReference>
<keyword evidence="8" id="KW-0812">Transmembrane</keyword>
<accession>A0ABN1K1T9</accession>
<keyword evidence="8" id="KW-1133">Transmembrane helix</keyword>
<dbReference type="Pfam" id="PF02518">
    <property type="entry name" value="HATPase_c"/>
    <property type="match status" value="1"/>
</dbReference>
<dbReference type="InterPro" id="IPR005467">
    <property type="entry name" value="His_kinase_dom"/>
</dbReference>
<dbReference type="PANTHER" id="PTHR43047">
    <property type="entry name" value="TWO-COMPONENT HISTIDINE PROTEIN KINASE"/>
    <property type="match status" value="1"/>
</dbReference>
<comment type="catalytic activity">
    <reaction evidence="1">
        <text>ATP + protein L-histidine = ADP + protein N-phospho-L-histidine.</text>
        <dbReference type="EC" id="2.7.13.3"/>
    </reaction>
</comment>
<keyword evidence="8" id="KW-0472">Membrane</keyword>
<dbReference type="SUPFAM" id="SSF52172">
    <property type="entry name" value="CheY-like"/>
    <property type="match status" value="1"/>
</dbReference>
<dbReference type="InterPro" id="IPR011006">
    <property type="entry name" value="CheY-like_superfamily"/>
</dbReference>
<dbReference type="InterPro" id="IPR036890">
    <property type="entry name" value="HATPase_C_sf"/>
</dbReference>
<feature type="transmembrane region" description="Helical" evidence="8">
    <location>
        <begin position="93"/>
        <end position="112"/>
    </location>
</feature>
<evidence type="ECO:0000256" key="3">
    <source>
        <dbReference type="ARBA" id="ARBA00022553"/>
    </source>
</evidence>
<feature type="transmembrane region" description="Helical" evidence="8">
    <location>
        <begin position="118"/>
        <end position="138"/>
    </location>
</feature>
<dbReference type="InterPro" id="IPR003661">
    <property type="entry name" value="HisK_dim/P_dom"/>
</dbReference>
<evidence type="ECO:0000256" key="5">
    <source>
        <dbReference type="ARBA" id="ARBA00022777"/>
    </source>
</evidence>
<sequence>MARPWGHAESDALLAEQVDSLFSFAPAAAFGSALGIIVMLMLFHSVAPPEWLWPWGALTLLLWSARAGQALLWHRLPISPQTNVELLRWRLGCYLMTLGSGALWGVSTWLFFDHADPLSQAVLVIIIFSFCIAAVPILAHKPPVFYGYLALAFGPLVLRVAMSGQDRAAVLTGVLLLILGSMMVLGRSTRREFERGVALKQETQALLAQLREEKQAADAARQAAELANKAKTRFFAAASHDLRQPLHAMGLFAEALRGRVGPDPEVQRLAASINSAVDALEGLFSELMDITRIDSGGVQVRPEHVNVGELFQRLKLHFEPVAFDKGLSLHFRGGQHHVHADPVLLERVVRNLLSNAIRYTEDGGVLVAARRRGRQLRLEVWDSGRGIAPAEQQRIFEEFYQVGEAPGAVHGQGLGLGLAIVRRLAGLMDAPLVLRSAPGRGSLFMLSLPPGEASRSLPPVLPQAQGMLSLAQRLIVVVEDDTAVREGLLLLLGGWGASVVAFDSFRACQDWTRAVEPSMLTPDLLLADHRLEDGHTGLEAVQLMRNVFGAKVPAVLVTGTLGAELEATARQQDCHLLLKPVLPHKLRAMLAAKLRRLA</sequence>
<feature type="coiled-coil region" evidence="7">
    <location>
        <begin position="200"/>
        <end position="230"/>
    </location>
</feature>
<evidence type="ECO:0000256" key="1">
    <source>
        <dbReference type="ARBA" id="ARBA00000085"/>
    </source>
</evidence>
<dbReference type="RefSeq" id="WP_231011556.1">
    <property type="nucleotide sequence ID" value="NZ_BAAAEW010000014.1"/>
</dbReference>
<feature type="domain" description="Histidine kinase" evidence="9">
    <location>
        <begin position="237"/>
        <end position="452"/>
    </location>
</feature>
<evidence type="ECO:0000259" key="9">
    <source>
        <dbReference type="PROSITE" id="PS50109"/>
    </source>
</evidence>
<comment type="caution">
    <text evidence="11">The sequence shown here is derived from an EMBL/GenBank/DDBJ whole genome shotgun (WGS) entry which is preliminary data.</text>
</comment>
<dbReference type="SMART" id="SM00448">
    <property type="entry name" value="REC"/>
    <property type="match status" value="1"/>
</dbReference>
<feature type="transmembrane region" description="Helical" evidence="8">
    <location>
        <begin position="21"/>
        <end position="46"/>
    </location>
</feature>
<dbReference type="Gene3D" id="3.40.50.2300">
    <property type="match status" value="1"/>
</dbReference>
<evidence type="ECO:0000256" key="2">
    <source>
        <dbReference type="ARBA" id="ARBA00012438"/>
    </source>
</evidence>
<evidence type="ECO:0000313" key="11">
    <source>
        <dbReference type="EMBL" id="GAA0752440.1"/>
    </source>
</evidence>
<dbReference type="GO" id="GO:0005524">
    <property type="term" value="F:ATP binding"/>
    <property type="evidence" value="ECO:0007669"/>
    <property type="project" value="UniProtKB-KW"/>
</dbReference>
<evidence type="ECO:0000256" key="6">
    <source>
        <dbReference type="PROSITE-ProRule" id="PRU00169"/>
    </source>
</evidence>
<evidence type="ECO:0000256" key="7">
    <source>
        <dbReference type="SAM" id="Coils"/>
    </source>
</evidence>
<dbReference type="Gene3D" id="3.30.565.10">
    <property type="entry name" value="Histidine kinase-like ATPase, C-terminal domain"/>
    <property type="match status" value="1"/>
</dbReference>
<keyword evidence="3 6" id="KW-0597">Phosphoprotein</keyword>
<evidence type="ECO:0000259" key="10">
    <source>
        <dbReference type="PROSITE" id="PS50110"/>
    </source>
</evidence>
<keyword evidence="12" id="KW-1185">Reference proteome</keyword>
<dbReference type="SMART" id="SM00388">
    <property type="entry name" value="HisKA"/>
    <property type="match status" value="1"/>
</dbReference>
<keyword evidence="7" id="KW-0175">Coiled coil</keyword>
<feature type="domain" description="Response regulatory" evidence="10">
    <location>
        <begin position="474"/>
        <end position="594"/>
    </location>
</feature>
<keyword evidence="5" id="KW-0418">Kinase</keyword>
<feature type="modified residue" description="4-aspartylphosphate" evidence="6">
    <location>
        <position position="528"/>
    </location>
</feature>
<dbReference type="Gene3D" id="1.10.287.130">
    <property type="match status" value="1"/>
</dbReference>
<keyword evidence="4" id="KW-0808">Transferase</keyword>
<dbReference type="InterPro" id="IPR001789">
    <property type="entry name" value="Sig_transdc_resp-reg_receiver"/>
</dbReference>
<keyword evidence="11" id="KW-0067">ATP-binding</keyword>
<dbReference type="PROSITE" id="PS50109">
    <property type="entry name" value="HIS_KIN"/>
    <property type="match status" value="1"/>
</dbReference>
<reference evidence="11 12" key="1">
    <citation type="journal article" date="2019" name="Int. J. Syst. Evol. Microbiol.">
        <title>The Global Catalogue of Microorganisms (GCM) 10K type strain sequencing project: providing services to taxonomists for standard genome sequencing and annotation.</title>
        <authorList>
            <consortium name="The Broad Institute Genomics Platform"/>
            <consortium name="The Broad Institute Genome Sequencing Center for Infectious Disease"/>
            <person name="Wu L."/>
            <person name="Ma J."/>
        </authorList>
    </citation>
    <scope>NUCLEOTIDE SEQUENCE [LARGE SCALE GENOMIC DNA]</scope>
    <source>
        <strain evidence="11 12">JCM 15503</strain>
    </source>
</reference>
<gene>
    <name evidence="11" type="ORF">GCM10009107_26280</name>
</gene>
<dbReference type="InterPro" id="IPR003594">
    <property type="entry name" value="HATPase_dom"/>
</dbReference>
<evidence type="ECO:0000313" key="12">
    <source>
        <dbReference type="Proteomes" id="UP001500279"/>
    </source>
</evidence>
<evidence type="ECO:0000256" key="4">
    <source>
        <dbReference type="ARBA" id="ARBA00022679"/>
    </source>
</evidence>